<accession>A0A168A7F2</accession>
<sequence length="172" mass="18947">MTSINECDDLKGDHNGASTSNAEPDNQKEETSHDIMKNAFVAALDRVNTIHNEITVLDADQDKSLTIPPEKAAVYLTNILNGLADVGKIHERILRRDSFCLDHLLRSLRSYIVLARFMGMNPDLEEIRRTMGILTIRGVEFASLAKTEGDRSPSPPSSSSSSSSEFESTPDV</sequence>
<feature type="region of interest" description="Disordered" evidence="1">
    <location>
        <begin position="145"/>
        <end position="172"/>
    </location>
</feature>
<dbReference type="VEuPathDB" id="FungiDB:AAP_02359"/>
<dbReference type="EMBL" id="AZGZ01000008">
    <property type="protein sequence ID" value="KZZ93567.1"/>
    <property type="molecule type" value="Genomic_DNA"/>
</dbReference>
<dbReference type="AlphaFoldDB" id="A0A168A7F2"/>
<protein>
    <submittedName>
        <fullName evidence="2">Uncharacterized protein</fullName>
    </submittedName>
</protein>
<feature type="region of interest" description="Disordered" evidence="1">
    <location>
        <begin position="1"/>
        <end position="32"/>
    </location>
</feature>
<evidence type="ECO:0000256" key="1">
    <source>
        <dbReference type="SAM" id="MobiDB-lite"/>
    </source>
</evidence>
<gene>
    <name evidence="2" type="ORF">AAP_02359</name>
</gene>
<comment type="caution">
    <text evidence="2">The sequence shown here is derived from an EMBL/GenBank/DDBJ whole genome shotgun (WGS) entry which is preliminary data.</text>
</comment>
<evidence type="ECO:0000313" key="3">
    <source>
        <dbReference type="Proteomes" id="UP000242877"/>
    </source>
</evidence>
<dbReference type="OrthoDB" id="10510543at2759"/>
<evidence type="ECO:0000313" key="2">
    <source>
        <dbReference type="EMBL" id="KZZ93567.1"/>
    </source>
</evidence>
<dbReference type="Proteomes" id="UP000242877">
    <property type="component" value="Unassembled WGS sequence"/>
</dbReference>
<reference evidence="2 3" key="1">
    <citation type="journal article" date="2016" name="Genome Biol. Evol.">
        <title>Divergent and convergent evolution of fungal pathogenicity.</title>
        <authorList>
            <person name="Shang Y."/>
            <person name="Xiao G."/>
            <person name="Zheng P."/>
            <person name="Cen K."/>
            <person name="Zhan S."/>
            <person name="Wang C."/>
        </authorList>
    </citation>
    <scope>NUCLEOTIDE SEQUENCE [LARGE SCALE GENOMIC DNA]</scope>
    <source>
        <strain evidence="2 3">ARSEF 7405</strain>
    </source>
</reference>
<name>A0A168A7F2_9EURO</name>
<keyword evidence="3" id="KW-1185">Reference proteome</keyword>
<organism evidence="2 3">
    <name type="scientific">Ascosphaera apis ARSEF 7405</name>
    <dbReference type="NCBI Taxonomy" id="392613"/>
    <lineage>
        <taxon>Eukaryota</taxon>
        <taxon>Fungi</taxon>
        <taxon>Dikarya</taxon>
        <taxon>Ascomycota</taxon>
        <taxon>Pezizomycotina</taxon>
        <taxon>Eurotiomycetes</taxon>
        <taxon>Eurotiomycetidae</taxon>
        <taxon>Onygenales</taxon>
        <taxon>Ascosphaeraceae</taxon>
        <taxon>Ascosphaera</taxon>
    </lineage>
</organism>
<proteinExistence type="predicted"/>